<name>A0A834TEJ6_9FABA</name>
<dbReference type="InterPro" id="IPR002156">
    <property type="entry name" value="RNaseH_domain"/>
</dbReference>
<evidence type="ECO:0000313" key="3">
    <source>
        <dbReference type="EMBL" id="KAF7819821.1"/>
    </source>
</evidence>
<dbReference type="InterPro" id="IPR052929">
    <property type="entry name" value="RNase_H-like_EbsB-rel"/>
</dbReference>
<feature type="domain" description="RNase H type-1" evidence="2">
    <location>
        <begin position="388"/>
        <end position="506"/>
    </location>
</feature>
<organism evidence="3 4">
    <name type="scientific">Senna tora</name>
    <dbReference type="NCBI Taxonomy" id="362788"/>
    <lineage>
        <taxon>Eukaryota</taxon>
        <taxon>Viridiplantae</taxon>
        <taxon>Streptophyta</taxon>
        <taxon>Embryophyta</taxon>
        <taxon>Tracheophyta</taxon>
        <taxon>Spermatophyta</taxon>
        <taxon>Magnoliopsida</taxon>
        <taxon>eudicotyledons</taxon>
        <taxon>Gunneridae</taxon>
        <taxon>Pentapetalae</taxon>
        <taxon>rosids</taxon>
        <taxon>fabids</taxon>
        <taxon>Fabales</taxon>
        <taxon>Fabaceae</taxon>
        <taxon>Caesalpinioideae</taxon>
        <taxon>Cassia clade</taxon>
        <taxon>Senna</taxon>
    </lineage>
</organism>
<evidence type="ECO:0000256" key="1">
    <source>
        <dbReference type="SAM" id="MobiDB-lite"/>
    </source>
</evidence>
<dbReference type="Gene3D" id="3.30.420.10">
    <property type="entry name" value="Ribonuclease H-like superfamily/Ribonuclease H"/>
    <property type="match status" value="1"/>
</dbReference>
<dbReference type="InterPro" id="IPR044730">
    <property type="entry name" value="RNase_H-like_dom_plant"/>
</dbReference>
<proteinExistence type="predicted"/>
<feature type="compositionally biased region" description="Basic and acidic residues" evidence="1">
    <location>
        <begin position="1"/>
        <end position="18"/>
    </location>
</feature>
<evidence type="ECO:0000313" key="4">
    <source>
        <dbReference type="Proteomes" id="UP000634136"/>
    </source>
</evidence>
<dbReference type="OrthoDB" id="1162524at2759"/>
<dbReference type="InterPro" id="IPR036397">
    <property type="entry name" value="RNaseH_sf"/>
</dbReference>
<dbReference type="GO" id="GO:0004523">
    <property type="term" value="F:RNA-DNA hybrid ribonuclease activity"/>
    <property type="evidence" value="ECO:0007669"/>
    <property type="project" value="InterPro"/>
</dbReference>
<sequence>MEKLARMSVREEKGEVQRENGTGEANRVRQSEMEDSGMEENINGVSNVDIEPNVMQVVDKVDKVEGLRVFQESQYLESEDGRMINGVMKENDHPLMKQSGGKQWKRMVRNGDKQPVENQPEHNMGKRKRNLVEAKGGQRPSATWRSLLAGRDALKKGLRRSIGNGRSTGVWMDPWVPSEAPMILPRPNHIETGDELVRDLLTEDGTSWDDGKLLARFDEEVCARIKSVPPDVDQGEDKWIWELDSKGDYSVKTGGMNINEQCGMCNIEPEGAFHALVDCPELQILWVMAKFDCSSRVYHANILEWLVVEAGEWSEEQMESLAVAIYLVWERRNKKKFPDEVTRVEELWPCVERVMDELQIVTLTDDRNRTEPTKWVWEKPVYPYTKLNVDASATNEGGGVMGGILRDETVACVGVYTHSVQFPNDPVLLEAMAIKRGLELAYEVGCTHLTVESDAKMVIDMLKIPCVKASTLNALCRDILRFCTNFQSVSFNWVPRLCNFIADFITRKARIDRRNVVWTDSVPLYLSEVIYAN</sequence>
<protein>
    <recommendedName>
        <fullName evidence="2">RNase H type-1 domain-containing protein</fullName>
    </recommendedName>
</protein>
<keyword evidence="4" id="KW-1185">Reference proteome</keyword>
<dbReference type="AlphaFoldDB" id="A0A834TEJ6"/>
<comment type="caution">
    <text evidence="3">The sequence shown here is derived from an EMBL/GenBank/DDBJ whole genome shotgun (WGS) entry which is preliminary data.</text>
</comment>
<reference evidence="3" key="1">
    <citation type="submission" date="2020-09" db="EMBL/GenBank/DDBJ databases">
        <title>Genome-Enabled Discovery of Anthraquinone Biosynthesis in Senna tora.</title>
        <authorList>
            <person name="Kang S.-H."/>
            <person name="Pandey R.P."/>
            <person name="Lee C.-M."/>
            <person name="Sim J.-S."/>
            <person name="Jeong J.-T."/>
            <person name="Choi B.-S."/>
            <person name="Jung M."/>
            <person name="Ginzburg D."/>
            <person name="Zhao K."/>
            <person name="Won S.Y."/>
            <person name="Oh T.-J."/>
            <person name="Yu Y."/>
            <person name="Kim N.-H."/>
            <person name="Lee O.R."/>
            <person name="Lee T.-H."/>
            <person name="Bashyal P."/>
            <person name="Kim T.-S."/>
            <person name="Lee W.-H."/>
            <person name="Kawkins C."/>
            <person name="Kim C.-K."/>
            <person name="Kim J.S."/>
            <person name="Ahn B.O."/>
            <person name="Rhee S.Y."/>
            <person name="Sohng J.K."/>
        </authorList>
    </citation>
    <scope>NUCLEOTIDE SEQUENCE</scope>
    <source>
        <tissue evidence="3">Leaf</tissue>
    </source>
</reference>
<dbReference type="PANTHER" id="PTHR47074:SF11">
    <property type="entry name" value="REVERSE TRANSCRIPTASE-LIKE PROTEIN"/>
    <property type="match status" value="1"/>
</dbReference>
<gene>
    <name evidence="3" type="ORF">G2W53_025276</name>
</gene>
<accession>A0A834TEJ6</accession>
<dbReference type="CDD" id="cd06222">
    <property type="entry name" value="RNase_H_like"/>
    <property type="match status" value="1"/>
</dbReference>
<dbReference type="PANTHER" id="PTHR47074">
    <property type="entry name" value="BNAC02G40300D PROTEIN"/>
    <property type="match status" value="1"/>
</dbReference>
<dbReference type="SUPFAM" id="SSF53098">
    <property type="entry name" value="Ribonuclease H-like"/>
    <property type="match status" value="1"/>
</dbReference>
<evidence type="ECO:0000259" key="2">
    <source>
        <dbReference type="Pfam" id="PF13456"/>
    </source>
</evidence>
<dbReference type="Proteomes" id="UP000634136">
    <property type="component" value="Unassembled WGS sequence"/>
</dbReference>
<dbReference type="GO" id="GO:0003676">
    <property type="term" value="F:nucleic acid binding"/>
    <property type="evidence" value="ECO:0007669"/>
    <property type="project" value="InterPro"/>
</dbReference>
<feature type="region of interest" description="Disordered" evidence="1">
    <location>
        <begin position="1"/>
        <end position="39"/>
    </location>
</feature>
<dbReference type="EMBL" id="JAAIUW010000008">
    <property type="protein sequence ID" value="KAF7819821.1"/>
    <property type="molecule type" value="Genomic_DNA"/>
</dbReference>
<dbReference type="InterPro" id="IPR012337">
    <property type="entry name" value="RNaseH-like_sf"/>
</dbReference>
<dbReference type="Pfam" id="PF13456">
    <property type="entry name" value="RVT_3"/>
    <property type="match status" value="1"/>
</dbReference>